<keyword evidence="1" id="KW-0802">TPR repeat</keyword>
<dbReference type="InterPro" id="IPR011990">
    <property type="entry name" value="TPR-like_helical_dom_sf"/>
</dbReference>
<dbReference type="RefSeq" id="WP_158040442.1">
    <property type="nucleotide sequence ID" value="NZ_JACCFV010000001.1"/>
</dbReference>
<reference evidence="4 5" key="1">
    <citation type="submission" date="2019-09" db="EMBL/GenBank/DDBJ databases">
        <title>Phylogeny of genus Pseudoclavibacter and closely related genus.</title>
        <authorList>
            <person name="Li Y."/>
        </authorList>
    </citation>
    <scope>NUCLEOTIDE SEQUENCE [LARGE SCALE GENOMIC DNA]</scope>
    <source>
        <strain evidence="4 5">DSM 23821</strain>
    </source>
</reference>
<evidence type="ECO:0000256" key="3">
    <source>
        <dbReference type="SAM" id="Phobius"/>
    </source>
</evidence>
<feature type="repeat" description="TPR" evidence="1">
    <location>
        <begin position="117"/>
        <end position="150"/>
    </location>
</feature>
<dbReference type="EMBL" id="WBJZ01000009">
    <property type="protein sequence ID" value="KAB1657277.1"/>
    <property type="molecule type" value="Genomic_DNA"/>
</dbReference>
<dbReference type="OrthoDB" id="4485518at2"/>
<proteinExistence type="predicted"/>
<organism evidence="4 5">
    <name type="scientific">Pseudoclavibacter chungangensis</name>
    <dbReference type="NCBI Taxonomy" id="587635"/>
    <lineage>
        <taxon>Bacteria</taxon>
        <taxon>Bacillati</taxon>
        <taxon>Actinomycetota</taxon>
        <taxon>Actinomycetes</taxon>
        <taxon>Micrococcales</taxon>
        <taxon>Microbacteriaceae</taxon>
        <taxon>Pseudoclavibacter</taxon>
    </lineage>
</organism>
<keyword evidence="5" id="KW-1185">Reference proteome</keyword>
<gene>
    <name evidence="4" type="ORF">F8O01_08515</name>
</gene>
<dbReference type="InterPro" id="IPR019734">
    <property type="entry name" value="TPR_rpt"/>
</dbReference>
<comment type="caution">
    <text evidence="4">The sequence shown here is derived from an EMBL/GenBank/DDBJ whole genome shotgun (WGS) entry which is preliminary data.</text>
</comment>
<evidence type="ECO:0000256" key="1">
    <source>
        <dbReference type="PROSITE-ProRule" id="PRU00339"/>
    </source>
</evidence>
<evidence type="ECO:0008006" key="6">
    <source>
        <dbReference type="Google" id="ProtNLM"/>
    </source>
</evidence>
<sequence>MKPGRGAAISVGIIVVCLALYFVLTLQFSWLLITKADPIGVAIGVVLIVFPVAAAVFVGREVLFGFQAAHLLRRMEAEDALPVDDLPKRASGAPERGAADEEFPRWRAEVEAEPDDWRTWYRLGLAYDASGDRRRARGAVRRAIALERDEGRAA</sequence>
<accession>A0A7J5BSJ4</accession>
<keyword evidence="3" id="KW-1133">Transmembrane helix</keyword>
<protein>
    <recommendedName>
        <fullName evidence="6">Tetratricopeptide repeat protein</fullName>
    </recommendedName>
</protein>
<name>A0A7J5BSJ4_9MICO</name>
<dbReference type="PROSITE" id="PS50005">
    <property type="entry name" value="TPR"/>
    <property type="match status" value="1"/>
</dbReference>
<evidence type="ECO:0000313" key="4">
    <source>
        <dbReference type="EMBL" id="KAB1657277.1"/>
    </source>
</evidence>
<feature type="transmembrane region" description="Helical" evidence="3">
    <location>
        <begin position="7"/>
        <end position="33"/>
    </location>
</feature>
<feature type="transmembrane region" description="Helical" evidence="3">
    <location>
        <begin position="39"/>
        <end position="58"/>
    </location>
</feature>
<evidence type="ECO:0000313" key="5">
    <source>
        <dbReference type="Proteomes" id="UP000467240"/>
    </source>
</evidence>
<dbReference type="Gene3D" id="1.25.40.10">
    <property type="entry name" value="Tetratricopeptide repeat domain"/>
    <property type="match status" value="1"/>
</dbReference>
<dbReference type="SUPFAM" id="SSF48452">
    <property type="entry name" value="TPR-like"/>
    <property type="match status" value="1"/>
</dbReference>
<feature type="region of interest" description="Disordered" evidence="2">
    <location>
        <begin position="85"/>
        <end position="104"/>
    </location>
</feature>
<keyword evidence="3" id="KW-0472">Membrane</keyword>
<evidence type="ECO:0000256" key="2">
    <source>
        <dbReference type="SAM" id="MobiDB-lite"/>
    </source>
</evidence>
<dbReference type="AlphaFoldDB" id="A0A7J5BSJ4"/>
<dbReference type="Proteomes" id="UP000467240">
    <property type="component" value="Unassembled WGS sequence"/>
</dbReference>
<keyword evidence="3" id="KW-0812">Transmembrane</keyword>